<name>A0ABX8H6V6_9BACL</name>
<evidence type="ECO:0000313" key="2">
    <source>
        <dbReference type="Proteomes" id="UP000683429"/>
    </source>
</evidence>
<accession>A0ABX8H6V6</accession>
<keyword evidence="2" id="KW-1185">Reference proteome</keyword>
<reference evidence="1 2" key="1">
    <citation type="submission" date="2021-06" db="EMBL/GenBank/DDBJ databases">
        <title>Whole genome sequence of Paenibacillus sophorae DSM23020 for comparative genomics.</title>
        <authorList>
            <person name="Kim M.-J."/>
            <person name="Lee G."/>
            <person name="Shin J.-H."/>
        </authorList>
    </citation>
    <scope>NUCLEOTIDE SEQUENCE [LARGE SCALE GENOMIC DNA]</scope>
    <source>
        <strain evidence="1 2">DSM 23020</strain>
    </source>
</reference>
<dbReference type="EMBL" id="CP076607">
    <property type="protein sequence ID" value="QWU13416.1"/>
    <property type="molecule type" value="Genomic_DNA"/>
</dbReference>
<evidence type="ECO:0000313" key="1">
    <source>
        <dbReference type="EMBL" id="QWU13416.1"/>
    </source>
</evidence>
<sequence>MKVNLCCDCLAINEHGINTCPKCGGDSCWCGSCQRTANLLLEGVRDYKKLGLLSPVTDWNPETGIK</sequence>
<organism evidence="1 2">
    <name type="scientific">Paenibacillus sophorae</name>
    <dbReference type="NCBI Taxonomy" id="1333845"/>
    <lineage>
        <taxon>Bacteria</taxon>
        <taxon>Bacillati</taxon>
        <taxon>Bacillota</taxon>
        <taxon>Bacilli</taxon>
        <taxon>Bacillales</taxon>
        <taxon>Paenibacillaceae</taxon>
        <taxon>Paenibacillus</taxon>
    </lineage>
</organism>
<dbReference type="Proteomes" id="UP000683429">
    <property type="component" value="Chromosome"/>
</dbReference>
<gene>
    <name evidence="1" type="ORF">KP014_15560</name>
</gene>
<dbReference type="RefSeq" id="WP_175491806.1">
    <property type="nucleotide sequence ID" value="NZ_CP076607.1"/>
</dbReference>
<proteinExistence type="predicted"/>
<evidence type="ECO:0008006" key="3">
    <source>
        <dbReference type="Google" id="ProtNLM"/>
    </source>
</evidence>
<protein>
    <recommendedName>
        <fullName evidence="3">Inhibitor of sigma-G Gin</fullName>
    </recommendedName>
</protein>